<dbReference type="GO" id="GO:0043022">
    <property type="term" value="F:ribosome binding"/>
    <property type="evidence" value="ECO:0007669"/>
    <property type="project" value="InterPro"/>
</dbReference>
<keyword evidence="5 7" id="KW-0496">Mitochondrion</keyword>
<evidence type="ECO:0000313" key="11">
    <source>
        <dbReference type="Proteomes" id="UP000294933"/>
    </source>
</evidence>
<reference evidence="10 11" key="1">
    <citation type="submission" date="2018-06" db="EMBL/GenBank/DDBJ databases">
        <title>A transcriptomic atlas of mushroom development highlights an independent origin of complex multicellularity.</title>
        <authorList>
            <consortium name="DOE Joint Genome Institute"/>
            <person name="Krizsan K."/>
            <person name="Almasi E."/>
            <person name="Merenyi Z."/>
            <person name="Sahu N."/>
            <person name="Viragh M."/>
            <person name="Koszo T."/>
            <person name="Mondo S."/>
            <person name="Kiss B."/>
            <person name="Balint B."/>
            <person name="Kues U."/>
            <person name="Barry K."/>
            <person name="Hegedus J.C."/>
            <person name="Henrissat B."/>
            <person name="Johnson J."/>
            <person name="Lipzen A."/>
            <person name="Ohm R."/>
            <person name="Nagy I."/>
            <person name="Pangilinan J."/>
            <person name="Yan J."/>
            <person name="Xiong Y."/>
            <person name="Grigoriev I.V."/>
            <person name="Hibbett D.S."/>
            <person name="Nagy L.G."/>
        </authorList>
    </citation>
    <scope>NUCLEOTIDE SEQUENCE [LARGE SCALE GENOMIC DNA]</scope>
    <source>
        <strain evidence="10 11">SZMC22713</strain>
    </source>
</reference>
<name>A0A4Y7QEB2_9AGAM</name>
<organism evidence="10 11">
    <name type="scientific">Rickenella mellea</name>
    <dbReference type="NCBI Taxonomy" id="50990"/>
    <lineage>
        <taxon>Eukaryota</taxon>
        <taxon>Fungi</taxon>
        <taxon>Dikarya</taxon>
        <taxon>Basidiomycota</taxon>
        <taxon>Agaricomycotina</taxon>
        <taxon>Agaricomycetes</taxon>
        <taxon>Hymenochaetales</taxon>
        <taxon>Rickenellaceae</taxon>
        <taxon>Rickenella</taxon>
    </lineage>
</organism>
<evidence type="ECO:0000256" key="5">
    <source>
        <dbReference type="ARBA" id="ARBA00023128"/>
    </source>
</evidence>
<keyword evidence="4" id="KW-1133">Transmembrane helix</keyword>
<keyword evidence="3" id="KW-0999">Mitochondrion inner membrane</keyword>
<evidence type="ECO:0000256" key="2">
    <source>
        <dbReference type="ARBA" id="ARBA00022692"/>
    </source>
</evidence>
<dbReference type="InterPro" id="IPR044202">
    <property type="entry name" value="LETM1/MDM38-like"/>
</dbReference>
<keyword evidence="2" id="KW-0812">Transmembrane</keyword>
<dbReference type="STRING" id="50990.A0A4Y7QEB2"/>
<evidence type="ECO:0000256" key="6">
    <source>
        <dbReference type="ARBA" id="ARBA00023136"/>
    </source>
</evidence>
<accession>A0A4Y7QEB2</accession>
<feature type="compositionally biased region" description="Basic and acidic residues" evidence="8">
    <location>
        <begin position="115"/>
        <end position="124"/>
    </location>
</feature>
<feature type="region of interest" description="Disordered" evidence="8">
    <location>
        <begin position="56"/>
        <end position="131"/>
    </location>
</feature>
<evidence type="ECO:0000313" key="10">
    <source>
        <dbReference type="EMBL" id="TDL25974.1"/>
    </source>
</evidence>
<dbReference type="Proteomes" id="UP000294933">
    <property type="component" value="Unassembled WGS sequence"/>
</dbReference>
<protein>
    <recommendedName>
        <fullName evidence="9">Letm1 RBD domain-containing protein</fullName>
    </recommendedName>
</protein>
<sequence length="403" mass="44948">MLRSLSSRGLTERGTCRQYSSISIRASYHPTRYGINQYTKSKLPLLSVQSRSYAVGPRDAVPTTKIPEKPPPVLGVKPKPKVELRPKPVKPSSLSHHPSTKPQHASTASPLKQTNESKEARPEEITPTEELSSIKQIVEKDLEVAAKHGIFAPVPEGAGFVGRSWHQIKEFAKFYYRGVTLIWWNGQEVRRIQKRIKSGGAALSRAENRFILTYQSDRLKLVPFVLMAVILEEIIPLVVIYAPGILPSTCVLPSQRERIENRRHARQRAAFVERRSVIQSLGTLGGSVSLRTLDDASASALCGLLGLSDWGLKAIKTSRISKHLRTIAQDDVLLFAERDNLSWLSDVEVAEALWERGCATAAKTPSEKRKLLTWWIDEAQKGDQQADDVVAVRVRLLSTLSSR</sequence>
<gene>
    <name evidence="10" type="ORF">BD410DRAFT_764241</name>
</gene>
<evidence type="ECO:0000256" key="8">
    <source>
        <dbReference type="SAM" id="MobiDB-lite"/>
    </source>
</evidence>
<comment type="subcellular location">
    <subcellularLocation>
        <location evidence="1">Mitochondrion inner membrane</location>
        <topology evidence="1">Single-pass membrane protein</topology>
    </subcellularLocation>
</comment>
<proteinExistence type="predicted"/>
<evidence type="ECO:0000259" key="9">
    <source>
        <dbReference type="PROSITE" id="PS51758"/>
    </source>
</evidence>
<dbReference type="PANTHER" id="PTHR14009">
    <property type="entry name" value="LEUCINE ZIPPER-EF-HAND CONTAINING TRANSMEMBRANE PROTEIN"/>
    <property type="match status" value="1"/>
</dbReference>
<evidence type="ECO:0000256" key="1">
    <source>
        <dbReference type="ARBA" id="ARBA00004434"/>
    </source>
</evidence>
<dbReference type="Pfam" id="PF07766">
    <property type="entry name" value="LETM1_RBD"/>
    <property type="match status" value="1"/>
</dbReference>
<keyword evidence="6" id="KW-0472">Membrane</keyword>
<evidence type="ECO:0000256" key="3">
    <source>
        <dbReference type="ARBA" id="ARBA00022792"/>
    </source>
</evidence>
<dbReference type="OrthoDB" id="73691at2759"/>
<dbReference type="InterPro" id="IPR033122">
    <property type="entry name" value="LETM1-like_RBD"/>
</dbReference>
<evidence type="ECO:0000256" key="4">
    <source>
        <dbReference type="ARBA" id="ARBA00022989"/>
    </source>
</evidence>
<keyword evidence="11" id="KW-1185">Reference proteome</keyword>
<dbReference type="AlphaFoldDB" id="A0A4Y7QEB2"/>
<dbReference type="GO" id="GO:0005743">
    <property type="term" value="C:mitochondrial inner membrane"/>
    <property type="evidence" value="ECO:0007669"/>
    <property type="project" value="UniProtKB-SubCell"/>
</dbReference>
<dbReference type="PANTHER" id="PTHR14009:SF1">
    <property type="entry name" value="MITOCHONDRIAL PROTON_CALCIUM EXCHANGER PROTEIN"/>
    <property type="match status" value="1"/>
</dbReference>
<dbReference type="EMBL" id="ML170162">
    <property type="protein sequence ID" value="TDL25974.1"/>
    <property type="molecule type" value="Genomic_DNA"/>
</dbReference>
<dbReference type="PROSITE" id="PS51758">
    <property type="entry name" value="LETM1_RBD"/>
    <property type="match status" value="1"/>
</dbReference>
<feature type="domain" description="Letm1 RBD" evidence="9">
    <location>
        <begin position="218"/>
        <end position="403"/>
    </location>
</feature>
<dbReference type="GO" id="GO:0030003">
    <property type="term" value="P:intracellular monoatomic cation homeostasis"/>
    <property type="evidence" value="ECO:0007669"/>
    <property type="project" value="TreeGrafter"/>
</dbReference>
<dbReference type="VEuPathDB" id="FungiDB:BD410DRAFT_764241"/>
<feature type="compositionally biased region" description="Polar residues" evidence="8">
    <location>
        <begin position="92"/>
        <end position="114"/>
    </location>
</feature>
<evidence type="ECO:0000256" key="7">
    <source>
        <dbReference type="PROSITE-ProRule" id="PRU01094"/>
    </source>
</evidence>